<dbReference type="SMART" id="SM00829">
    <property type="entry name" value="PKS_ER"/>
    <property type="match status" value="1"/>
</dbReference>
<evidence type="ECO:0000313" key="3">
    <source>
        <dbReference type="EMBL" id="AKJ29417.1"/>
    </source>
</evidence>
<accession>A0A0G3BJ69</accession>
<dbReference type="InterPro" id="IPR036291">
    <property type="entry name" value="NAD(P)-bd_dom_sf"/>
</dbReference>
<dbReference type="Proteomes" id="UP000035352">
    <property type="component" value="Chromosome"/>
</dbReference>
<dbReference type="Pfam" id="PF08240">
    <property type="entry name" value="ADH_N"/>
    <property type="match status" value="1"/>
</dbReference>
<dbReference type="GO" id="GO:0016491">
    <property type="term" value="F:oxidoreductase activity"/>
    <property type="evidence" value="ECO:0007669"/>
    <property type="project" value="UniProtKB-KW"/>
</dbReference>
<dbReference type="PANTHER" id="PTHR11695">
    <property type="entry name" value="ALCOHOL DEHYDROGENASE RELATED"/>
    <property type="match status" value="1"/>
</dbReference>
<dbReference type="Pfam" id="PF13602">
    <property type="entry name" value="ADH_zinc_N_2"/>
    <property type="match status" value="1"/>
</dbReference>
<dbReference type="InterPro" id="IPR002364">
    <property type="entry name" value="Quin_OxRdtase/zeta-crystal_CS"/>
</dbReference>
<dbReference type="GO" id="GO:0008270">
    <property type="term" value="F:zinc ion binding"/>
    <property type="evidence" value="ECO:0007669"/>
    <property type="project" value="InterPro"/>
</dbReference>
<dbReference type="SUPFAM" id="SSF50129">
    <property type="entry name" value="GroES-like"/>
    <property type="match status" value="1"/>
</dbReference>
<dbReference type="InterPro" id="IPR013154">
    <property type="entry name" value="ADH-like_N"/>
</dbReference>
<dbReference type="STRING" id="413882.AAW51_2726"/>
<keyword evidence="1" id="KW-0560">Oxidoreductase</keyword>
<proteinExistence type="predicted"/>
<dbReference type="PROSITE" id="PS01162">
    <property type="entry name" value="QOR_ZETA_CRYSTAL"/>
    <property type="match status" value="1"/>
</dbReference>
<evidence type="ECO:0000259" key="2">
    <source>
        <dbReference type="SMART" id="SM00829"/>
    </source>
</evidence>
<organism evidence="3 4">
    <name type="scientific">Caldimonas brevitalea</name>
    <dbReference type="NCBI Taxonomy" id="413882"/>
    <lineage>
        <taxon>Bacteria</taxon>
        <taxon>Pseudomonadati</taxon>
        <taxon>Pseudomonadota</taxon>
        <taxon>Betaproteobacteria</taxon>
        <taxon>Burkholderiales</taxon>
        <taxon>Sphaerotilaceae</taxon>
        <taxon>Caldimonas</taxon>
    </lineage>
</organism>
<dbReference type="SUPFAM" id="SSF51735">
    <property type="entry name" value="NAD(P)-binding Rossmann-fold domains"/>
    <property type="match status" value="1"/>
</dbReference>
<dbReference type="RefSeq" id="WP_047195045.1">
    <property type="nucleotide sequence ID" value="NZ_CP011371.1"/>
</dbReference>
<evidence type="ECO:0000313" key="4">
    <source>
        <dbReference type="Proteomes" id="UP000035352"/>
    </source>
</evidence>
<reference evidence="3 4" key="1">
    <citation type="submission" date="2015-05" db="EMBL/GenBank/DDBJ databases">
        <authorList>
            <person name="Tang B."/>
            <person name="Yu Y."/>
        </authorList>
    </citation>
    <scope>NUCLEOTIDE SEQUENCE [LARGE SCALE GENOMIC DNA]</scope>
    <source>
        <strain evidence="3 4">DSM 7029</strain>
    </source>
</reference>
<evidence type="ECO:0000256" key="1">
    <source>
        <dbReference type="ARBA" id="ARBA00023002"/>
    </source>
</evidence>
<keyword evidence="4" id="KW-1185">Reference proteome</keyword>
<dbReference type="PANTHER" id="PTHR11695:SF294">
    <property type="entry name" value="RETICULON-4-INTERACTING PROTEIN 1, MITOCHONDRIAL"/>
    <property type="match status" value="1"/>
</dbReference>
<dbReference type="CDD" id="cd05289">
    <property type="entry name" value="MDR_like_2"/>
    <property type="match status" value="1"/>
</dbReference>
<sequence>MKTVRAVMIEGYGGVDAARVATVPPPVAGPGQVLVHVQAAGLNGLDWKVREGYVRDAYPLALPAVLGIELAGTVAALGPGASRFQVGDRVFGPLGGLGAYADVVAVPEAHLSPTPAALADVAAAAIPVAALAAWQSLTLAGPVRAGQRILIHGAAGGLGGYAVQFAKRAGATVIATAAGRHAAYVRDLGADHVINYETQRFEEQTTAVDLILDYVGGEVLDRSWPVLSATGVIVATSSPDILRRTPPGRRGLWFTMKPDAALLERLAHDVAQGRLQARVAEVVPFTDLPAAIERHRTAPHRGKVVADFSL</sequence>
<name>A0A0G3BJ69_9BURK</name>
<feature type="domain" description="Enoyl reductase (ER)" evidence="2">
    <location>
        <begin position="13"/>
        <end position="306"/>
    </location>
</feature>
<dbReference type="KEGG" id="pbh:AAW51_2726"/>
<dbReference type="InterPro" id="IPR050700">
    <property type="entry name" value="YIM1/Zinc_Alcohol_DH_Fams"/>
</dbReference>
<dbReference type="AlphaFoldDB" id="A0A0G3BJ69"/>
<gene>
    <name evidence="3" type="ORF">AAW51_2726</name>
</gene>
<dbReference type="Gene3D" id="3.40.50.720">
    <property type="entry name" value="NAD(P)-binding Rossmann-like Domain"/>
    <property type="match status" value="1"/>
</dbReference>
<protein>
    <submittedName>
        <fullName evidence="3">Alcohol dehydrogenase</fullName>
    </submittedName>
</protein>
<dbReference type="InterPro" id="IPR011032">
    <property type="entry name" value="GroES-like_sf"/>
</dbReference>
<dbReference type="OrthoDB" id="9787435at2"/>
<dbReference type="EMBL" id="CP011371">
    <property type="protein sequence ID" value="AKJ29417.1"/>
    <property type="molecule type" value="Genomic_DNA"/>
</dbReference>
<dbReference type="Gene3D" id="3.90.180.10">
    <property type="entry name" value="Medium-chain alcohol dehydrogenases, catalytic domain"/>
    <property type="match status" value="1"/>
</dbReference>
<dbReference type="InterPro" id="IPR020843">
    <property type="entry name" value="ER"/>
</dbReference>
<dbReference type="PATRIC" id="fig|413882.6.peg.2845"/>